<evidence type="ECO:0000313" key="2">
    <source>
        <dbReference type="EMBL" id="BAC12441.1"/>
    </source>
</evidence>
<protein>
    <submittedName>
        <fullName evidence="2">Transposase for Tn1546 (Divided with OB0485, OB0486, and OB0487)</fullName>
    </submittedName>
</protein>
<dbReference type="eggNOG" id="COG4644">
    <property type="taxonomic scope" value="Bacteria"/>
</dbReference>
<keyword evidence="3" id="KW-1185">Reference proteome</keyword>
<dbReference type="HOGENOM" id="CLU_1480597_0_0_9"/>
<dbReference type="InterPro" id="IPR002513">
    <property type="entry name" value="Tn3_Tnp_DDE_dom"/>
</dbReference>
<dbReference type="EMBL" id="BA000028">
    <property type="protein sequence ID" value="BAC12441.1"/>
    <property type="molecule type" value="Genomic_DNA"/>
</dbReference>
<dbReference type="GO" id="GO:0006313">
    <property type="term" value="P:DNA transposition"/>
    <property type="evidence" value="ECO:0007669"/>
    <property type="project" value="InterPro"/>
</dbReference>
<dbReference type="AlphaFoldDB" id="Q8ESY0"/>
<name>Q8ESY0_OCEIH</name>
<organism evidence="2 3">
    <name type="scientific">Oceanobacillus iheyensis (strain DSM 14371 / CIP 107618 / JCM 11309 / KCTC 3954 / HTE831)</name>
    <dbReference type="NCBI Taxonomy" id="221109"/>
    <lineage>
        <taxon>Bacteria</taxon>
        <taxon>Bacillati</taxon>
        <taxon>Bacillota</taxon>
        <taxon>Bacilli</taxon>
        <taxon>Bacillales</taxon>
        <taxon>Bacillaceae</taxon>
        <taxon>Oceanobacillus</taxon>
    </lineage>
</organism>
<gene>
    <name evidence="2" type="ordered locus">OB0485</name>
</gene>
<reference evidence="2 3" key="2">
    <citation type="journal article" date="2002" name="Nucleic Acids Res.">
        <title>Genome sequence of Oceanobacillus iheyensis isolated from the Iheya Ridge and its unexpected adaptive capabilities to extreme environments.</title>
        <authorList>
            <person name="Takami H."/>
            <person name="Takaki Y."/>
            <person name="Uchiyama I."/>
        </authorList>
    </citation>
    <scope>NUCLEOTIDE SEQUENCE [LARGE SCALE GENOMIC DNA]</scope>
    <source>
        <strain evidence="3">DSM 14371 / CIP 107618 / JCM 11309 / KCTC 3954 / HTE831</strain>
    </source>
</reference>
<feature type="domain" description="Tn3 transposase DDE" evidence="1">
    <location>
        <begin position="27"/>
        <end position="136"/>
    </location>
</feature>
<accession>Q8ESY0</accession>
<reference evidence="2 3" key="1">
    <citation type="journal article" date="2001" name="FEMS Microbiol. Lett.">
        <title>Oceanobacillus iheyensis gen. nov., sp. nov., a deep-sea extremely halotolerant and alkaliphilic species isolated from a depth of 1050 m on the Iheya Ridge.</title>
        <authorList>
            <person name="Lu J."/>
            <person name="Nogi Y."/>
            <person name="Takami H."/>
        </authorList>
    </citation>
    <scope>NUCLEOTIDE SEQUENCE [LARGE SCALE GENOMIC DNA]</scope>
    <source>
        <strain evidence="3">DSM 14371 / CIP 107618 / JCM 11309 / KCTC 3954 / HTE831</strain>
    </source>
</reference>
<proteinExistence type="predicted"/>
<evidence type="ECO:0000313" key="3">
    <source>
        <dbReference type="Proteomes" id="UP000000822"/>
    </source>
</evidence>
<sequence length="182" mass="20766">MEKEIPEEAKNFSARLYQMLPRIKLTDLLMDVAHITGFHEQFTHASNNRKPDKEETVIIMAALLGMGLNIGLSKMAEATPDLTYKQLANVSQWRMHEDAMSKAQAVLVNFHHKLDLSSYWGDGTTSSSDGMRMQVAFHLYIQTQIRITEPEKVQQSTDLPATSSHRIIQKLFILIQDMLFMS</sequence>
<dbReference type="KEGG" id="oih:OB0485"/>
<dbReference type="Pfam" id="PF01526">
    <property type="entry name" value="DDE_Tnp_Tn3"/>
    <property type="match status" value="1"/>
</dbReference>
<dbReference type="GO" id="GO:0004803">
    <property type="term" value="F:transposase activity"/>
    <property type="evidence" value="ECO:0007669"/>
    <property type="project" value="InterPro"/>
</dbReference>
<evidence type="ECO:0000259" key="1">
    <source>
        <dbReference type="Pfam" id="PF01526"/>
    </source>
</evidence>
<dbReference type="Proteomes" id="UP000000822">
    <property type="component" value="Chromosome"/>
</dbReference>
<dbReference type="STRING" id="221109.gene:10732688"/>